<evidence type="ECO:0000313" key="5">
    <source>
        <dbReference type="Proteomes" id="UP001500604"/>
    </source>
</evidence>
<dbReference type="PANTHER" id="PTHR44591:SF3">
    <property type="entry name" value="RESPONSE REGULATORY DOMAIN-CONTAINING PROTEIN"/>
    <property type="match status" value="1"/>
</dbReference>
<evidence type="ECO:0000313" key="4">
    <source>
        <dbReference type="EMBL" id="GAA4652119.1"/>
    </source>
</evidence>
<organism evidence="4 5">
    <name type="scientific">Kistimonas scapharcae</name>
    <dbReference type="NCBI Taxonomy" id="1036133"/>
    <lineage>
        <taxon>Bacteria</taxon>
        <taxon>Pseudomonadati</taxon>
        <taxon>Pseudomonadota</taxon>
        <taxon>Gammaproteobacteria</taxon>
        <taxon>Oceanospirillales</taxon>
        <taxon>Endozoicomonadaceae</taxon>
        <taxon>Kistimonas</taxon>
    </lineage>
</organism>
<gene>
    <name evidence="4" type="ORF">GCM10023116_44030</name>
</gene>
<comment type="caution">
    <text evidence="2">Lacks conserved residue(s) required for the propagation of feature annotation.</text>
</comment>
<dbReference type="CDD" id="cd00156">
    <property type="entry name" value="REC"/>
    <property type="match status" value="1"/>
</dbReference>
<proteinExistence type="predicted"/>
<evidence type="ECO:0000259" key="3">
    <source>
        <dbReference type="PROSITE" id="PS50110"/>
    </source>
</evidence>
<protein>
    <recommendedName>
        <fullName evidence="3">Response regulatory domain-containing protein</fullName>
    </recommendedName>
</protein>
<dbReference type="Gene3D" id="3.40.50.2300">
    <property type="match status" value="1"/>
</dbReference>
<dbReference type="EMBL" id="BAABFL010000469">
    <property type="protein sequence ID" value="GAA4652119.1"/>
    <property type="molecule type" value="Genomic_DNA"/>
</dbReference>
<sequence length="189" mass="21631">MMSGANMSSRSYRYRVLLVDENPKPVETLRNLLSSRGYGCEVALTWRDALAQVKRQVFDLVVCGYRLKDKNGVMLIQEMQGIKPGLAGLVLSNFSDMKAVAHDTDQSDAIHFMTRPFQDDKLLKTADDVIRASRKQKTAKTERSASDYILDHKVYSHSAISDLERVYPGITQGVWDEAIDKVKWRRYRR</sequence>
<dbReference type="InterPro" id="IPR001789">
    <property type="entry name" value="Sig_transdc_resp-reg_receiver"/>
</dbReference>
<dbReference type="InterPro" id="IPR011006">
    <property type="entry name" value="CheY-like_superfamily"/>
</dbReference>
<dbReference type="InterPro" id="IPR050595">
    <property type="entry name" value="Bact_response_regulator"/>
</dbReference>
<evidence type="ECO:0000256" key="2">
    <source>
        <dbReference type="PROSITE-ProRule" id="PRU00169"/>
    </source>
</evidence>
<dbReference type="SMART" id="SM00448">
    <property type="entry name" value="REC"/>
    <property type="match status" value="1"/>
</dbReference>
<keyword evidence="1" id="KW-0597">Phosphoprotein</keyword>
<accession>A0ABP8V820</accession>
<comment type="caution">
    <text evidence="4">The sequence shown here is derived from an EMBL/GenBank/DDBJ whole genome shotgun (WGS) entry which is preliminary data.</text>
</comment>
<keyword evidence="5" id="KW-1185">Reference proteome</keyword>
<feature type="domain" description="Response regulatory" evidence="3">
    <location>
        <begin position="15"/>
        <end position="130"/>
    </location>
</feature>
<dbReference type="PROSITE" id="PS50110">
    <property type="entry name" value="RESPONSE_REGULATORY"/>
    <property type="match status" value="1"/>
</dbReference>
<name>A0ABP8V820_9GAMM</name>
<dbReference type="SUPFAM" id="SSF52172">
    <property type="entry name" value="CheY-like"/>
    <property type="match status" value="1"/>
</dbReference>
<reference evidence="5" key="1">
    <citation type="journal article" date="2019" name="Int. J. Syst. Evol. Microbiol.">
        <title>The Global Catalogue of Microorganisms (GCM) 10K type strain sequencing project: providing services to taxonomists for standard genome sequencing and annotation.</title>
        <authorList>
            <consortium name="The Broad Institute Genomics Platform"/>
            <consortium name="The Broad Institute Genome Sequencing Center for Infectious Disease"/>
            <person name="Wu L."/>
            <person name="Ma J."/>
        </authorList>
    </citation>
    <scope>NUCLEOTIDE SEQUENCE [LARGE SCALE GENOMIC DNA]</scope>
    <source>
        <strain evidence="5">JCM 17805</strain>
    </source>
</reference>
<dbReference type="Pfam" id="PF00072">
    <property type="entry name" value="Response_reg"/>
    <property type="match status" value="1"/>
</dbReference>
<dbReference type="PANTHER" id="PTHR44591">
    <property type="entry name" value="STRESS RESPONSE REGULATOR PROTEIN 1"/>
    <property type="match status" value="1"/>
</dbReference>
<dbReference type="Proteomes" id="UP001500604">
    <property type="component" value="Unassembled WGS sequence"/>
</dbReference>
<evidence type="ECO:0000256" key="1">
    <source>
        <dbReference type="ARBA" id="ARBA00022553"/>
    </source>
</evidence>